<organism evidence="8 9">
    <name type="scientific">Verruconis gallopava</name>
    <dbReference type="NCBI Taxonomy" id="253628"/>
    <lineage>
        <taxon>Eukaryota</taxon>
        <taxon>Fungi</taxon>
        <taxon>Dikarya</taxon>
        <taxon>Ascomycota</taxon>
        <taxon>Pezizomycotina</taxon>
        <taxon>Dothideomycetes</taxon>
        <taxon>Pleosporomycetidae</taxon>
        <taxon>Venturiales</taxon>
        <taxon>Sympoventuriaceae</taxon>
        <taxon>Verruconis</taxon>
    </lineage>
</organism>
<dbReference type="OrthoDB" id="4160219at2759"/>
<keyword evidence="2 6" id="KW-0812">Transmembrane</keyword>
<dbReference type="HOGENOM" id="CLU_000960_22_3_1"/>
<dbReference type="InterPro" id="IPR036259">
    <property type="entry name" value="MFS_trans_sf"/>
</dbReference>
<feature type="transmembrane region" description="Helical" evidence="6">
    <location>
        <begin position="493"/>
        <end position="518"/>
    </location>
</feature>
<feature type="compositionally biased region" description="Polar residues" evidence="5">
    <location>
        <begin position="46"/>
        <end position="58"/>
    </location>
</feature>
<evidence type="ECO:0000256" key="6">
    <source>
        <dbReference type="SAM" id="Phobius"/>
    </source>
</evidence>
<evidence type="ECO:0000256" key="3">
    <source>
        <dbReference type="ARBA" id="ARBA00022989"/>
    </source>
</evidence>
<feature type="transmembrane region" description="Helical" evidence="6">
    <location>
        <begin position="162"/>
        <end position="183"/>
    </location>
</feature>
<evidence type="ECO:0000256" key="4">
    <source>
        <dbReference type="ARBA" id="ARBA00023136"/>
    </source>
</evidence>
<dbReference type="EMBL" id="KN847552">
    <property type="protein sequence ID" value="KIW01939.1"/>
    <property type="molecule type" value="Genomic_DNA"/>
</dbReference>
<protein>
    <recommendedName>
        <fullName evidence="7">Major facilitator superfamily (MFS) profile domain-containing protein</fullName>
    </recommendedName>
</protein>
<feature type="region of interest" description="Disordered" evidence="5">
    <location>
        <begin position="597"/>
        <end position="625"/>
    </location>
</feature>
<dbReference type="GO" id="GO:0015174">
    <property type="term" value="F:basic amino acid transmembrane transporter activity"/>
    <property type="evidence" value="ECO:0007669"/>
    <property type="project" value="TreeGrafter"/>
</dbReference>
<evidence type="ECO:0000256" key="1">
    <source>
        <dbReference type="ARBA" id="ARBA00004141"/>
    </source>
</evidence>
<feature type="transmembrane region" description="Helical" evidence="6">
    <location>
        <begin position="574"/>
        <end position="594"/>
    </location>
</feature>
<feature type="region of interest" description="Disordered" evidence="5">
    <location>
        <begin position="1"/>
        <end position="80"/>
    </location>
</feature>
<keyword evidence="9" id="KW-1185">Reference proteome</keyword>
<dbReference type="Gene3D" id="1.20.1250.20">
    <property type="entry name" value="MFS general substrate transporter like domains"/>
    <property type="match status" value="2"/>
</dbReference>
<feature type="transmembrane region" description="Helical" evidence="6">
    <location>
        <begin position="195"/>
        <end position="215"/>
    </location>
</feature>
<accession>A0A0D2ARY4</accession>
<dbReference type="PROSITE" id="PS50850">
    <property type="entry name" value="MFS"/>
    <property type="match status" value="1"/>
</dbReference>
<feature type="transmembrane region" description="Helical" evidence="6">
    <location>
        <begin position="325"/>
        <end position="344"/>
    </location>
</feature>
<feature type="transmembrane region" description="Helical" evidence="6">
    <location>
        <begin position="460"/>
        <end position="481"/>
    </location>
</feature>
<gene>
    <name evidence="8" type="ORF">PV09_06778</name>
</gene>
<dbReference type="SUPFAM" id="SSF103473">
    <property type="entry name" value="MFS general substrate transporter"/>
    <property type="match status" value="1"/>
</dbReference>
<feature type="domain" description="Major facilitator superfamily (MFS) profile" evidence="7">
    <location>
        <begin position="101"/>
        <end position="592"/>
    </location>
</feature>
<sequence length="625" mass="67588">MSRSSSRNNRSRRRHQPDERDPLLSGAERTPSVAASYRSFPDHESWASSSTVTPSNAKQAAEADDALPEVSLNTDVDDDGEQDSELLEWIPTFTRTRAILIVLSMAVLLFLQASNISLLTTVQGVIAEDLNAYDSTTWFMSSYLLAMSSTGPVYGKLSYIFAARYVIAFAATILAIGSLTSALTTTVAPFLLGRILGGIGAAGIVSVTQVLIQYAPEKQRGFAQGGVNTGYTVGVASGAILAGAIQPHLGWRAIFWFQLPLTIVSALVLVFAIPSKLKGLLPPGKERNDTTVLTKLIQIDYLGAFLLVASISLLLYGFAAPGFGLVEIIAMALGFFVFLPLFIYQESYRHPDPVVPVKVLRNRSVFFACMATLGYMMARWAVLFYSPVYGTAVRGLSPPEAGAVLIPTNIGFALGSLLSGLLHIRRDGSFYVACLSVFALFPVSILWLAVSTTATVSMVLYYFILLWNGLCAGGGMNYTLAHIQHLVHTDVRLIAISIFFTFRGFAGTFGATVGGGIFNRALKAALIRRFNEEDIVLPDPLLRKLVGSPRAVQTLKGFALKAAVQGYVDALRTLFLAGVGLAIVTFVLQACTGWKGAEEKDKERRLEAEETDDARDADPPSPTRR</sequence>
<evidence type="ECO:0000256" key="5">
    <source>
        <dbReference type="SAM" id="MobiDB-lite"/>
    </source>
</evidence>
<feature type="transmembrane region" description="Helical" evidence="6">
    <location>
        <begin position="138"/>
        <end position="155"/>
    </location>
</feature>
<dbReference type="GO" id="GO:0000329">
    <property type="term" value="C:fungal-type vacuole membrane"/>
    <property type="evidence" value="ECO:0007669"/>
    <property type="project" value="TreeGrafter"/>
</dbReference>
<feature type="transmembrane region" description="Helical" evidence="6">
    <location>
        <begin position="429"/>
        <end position="448"/>
    </location>
</feature>
<dbReference type="InParanoid" id="A0A0D2ARY4"/>
<comment type="subcellular location">
    <subcellularLocation>
        <location evidence="1">Membrane</location>
        <topology evidence="1">Multi-pass membrane protein</topology>
    </subcellularLocation>
</comment>
<reference evidence="8 9" key="1">
    <citation type="submission" date="2015-01" db="EMBL/GenBank/DDBJ databases">
        <title>The Genome Sequence of Ochroconis gallopava CBS43764.</title>
        <authorList>
            <consortium name="The Broad Institute Genomics Platform"/>
            <person name="Cuomo C."/>
            <person name="de Hoog S."/>
            <person name="Gorbushina A."/>
            <person name="Stielow B."/>
            <person name="Teixiera M."/>
            <person name="Abouelleil A."/>
            <person name="Chapman S.B."/>
            <person name="Priest M."/>
            <person name="Young S.K."/>
            <person name="Wortman J."/>
            <person name="Nusbaum C."/>
            <person name="Birren B."/>
        </authorList>
    </citation>
    <scope>NUCLEOTIDE SEQUENCE [LARGE SCALE GENOMIC DNA]</scope>
    <source>
        <strain evidence="8 9">CBS 43764</strain>
    </source>
</reference>
<feature type="transmembrane region" description="Helical" evidence="6">
    <location>
        <begin position="296"/>
        <end position="319"/>
    </location>
</feature>
<dbReference type="Proteomes" id="UP000053259">
    <property type="component" value="Unassembled WGS sequence"/>
</dbReference>
<dbReference type="PANTHER" id="PTHR23501">
    <property type="entry name" value="MAJOR FACILITATOR SUPERFAMILY"/>
    <property type="match status" value="1"/>
</dbReference>
<evidence type="ECO:0000259" key="7">
    <source>
        <dbReference type="PROSITE" id="PS50850"/>
    </source>
</evidence>
<dbReference type="InterPro" id="IPR011701">
    <property type="entry name" value="MFS"/>
</dbReference>
<dbReference type="PANTHER" id="PTHR23501:SF6">
    <property type="entry name" value="MULTIDRUG TRANSPORTER, PUTATIVE (AFU_ORTHOLOGUE AFUA_3G14560)-RELATED"/>
    <property type="match status" value="1"/>
</dbReference>
<feature type="compositionally biased region" description="Basic and acidic residues" evidence="5">
    <location>
        <begin position="597"/>
        <end position="618"/>
    </location>
</feature>
<keyword evidence="3 6" id="KW-1133">Transmembrane helix</keyword>
<feature type="transmembrane region" description="Helical" evidence="6">
    <location>
        <begin position="253"/>
        <end position="275"/>
    </location>
</feature>
<dbReference type="VEuPathDB" id="FungiDB:PV09_06778"/>
<proteinExistence type="predicted"/>
<dbReference type="GeneID" id="27314751"/>
<feature type="transmembrane region" description="Helical" evidence="6">
    <location>
        <begin position="365"/>
        <end position="389"/>
    </location>
</feature>
<feature type="transmembrane region" description="Helical" evidence="6">
    <location>
        <begin position="401"/>
        <end position="422"/>
    </location>
</feature>
<dbReference type="InterPro" id="IPR020846">
    <property type="entry name" value="MFS_dom"/>
</dbReference>
<feature type="transmembrane region" description="Helical" evidence="6">
    <location>
        <begin position="98"/>
        <end position="118"/>
    </location>
</feature>
<keyword evidence="4 6" id="KW-0472">Membrane</keyword>
<dbReference type="AlphaFoldDB" id="A0A0D2ARY4"/>
<evidence type="ECO:0000313" key="8">
    <source>
        <dbReference type="EMBL" id="KIW01939.1"/>
    </source>
</evidence>
<dbReference type="RefSeq" id="XP_016211808.1">
    <property type="nucleotide sequence ID" value="XM_016360469.1"/>
</dbReference>
<evidence type="ECO:0000313" key="9">
    <source>
        <dbReference type="Proteomes" id="UP000053259"/>
    </source>
</evidence>
<dbReference type="Pfam" id="PF07690">
    <property type="entry name" value="MFS_1"/>
    <property type="match status" value="1"/>
</dbReference>
<evidence type="ECO:0000256" key="2">
    <source>
        <dbReference type="ARBA" id="ARBA00022692"/>
    </source>
</evidence>
<name>A0A0D2ARY4_9PEZI</name>
<feature type="transmembrane region" description="Helical" evidence="6">
    <location>
        <begin position="227"/>
        <end position="247"/>
    </location>
</feature>